<sequence length="139" mass="15292">VRQTQVVRSCYSYPSILFIEEPTHELGTFSAEKIGAKLLAFETGLTVTVTLHHPSTHFDGLVGMLHLRRGCIDVIGDPESDDGSVAHVETRKREWNDRNASVYGENKANVATASVQSVVDDKDLVIPPRLLRSTVTSMS</sequence>
<dbReference type="AlphaFoldDB" id="A0A8T1TSB3"/>
<name>A0A8T1TSB3_9STRA</name>
<evidence type="ECO:0000313" key="1">
    <source>
        <dbReference type="EMBL" id="KAG6947884.1"/>
    </source>
</evidence>
<accession>A0A8T1TSB3</accession>
<gene>
    <name evidence="1" type="ORF">JG687_00015810</name>
</gene>
<reference evidence="1" key="1">
    <citation type="submission" date="2021-01" db="EMBL/GenBank/DDBJ databases">
        <title>Phytophthora aleatoria, a newly-described species from Pinus radiata is distinct from Phytophthora cactorum isolates based on comparative genomics.</title>
        <authorList>
            <person name="Mcdougal R."/>
            <person name="Panda P."/>
            <person name="Williams N."/>
            <person name="Studholme D.J."/>
        </authorList>
    </citation>
    <scope>NUCLEOTIDE SEQUENCE</scope>
    <source>
        <strain evidence="1">NZFS 3830</strain>
    </source>
</reference>
<feature type="non-terminal residue" evidence="1">
    <location>
        <position position="1"/>
    </location>
</feature>
<proteinExistence type="predicted"/>
<evidence type="ECO:0008006" key="3">
    <source>
        <dbReference type="Google" id="ProtNLM"/>
    </source>
</evidence>
<comment type="caution">
    <text evidence="1">The sequence shown here is derived from an EMBL/GenBank/DDBJ whole genome shotgun (WGS) entry which is preliminary data.</text>
</comment>
<organism evidence="1 2">
    <name type="scientific">Phytophthora cactorum</name>
    <dbReference type="NCBI Taxonomy" id="29920"/>
    <lineage>
        <taxon>Eukaryota</taxon>
        <taxon>Sar</taxon>
        <taxon>Stramenopiles</taxon>
        <taxon>Oomycota</taxon>
        <taxon>Peronosporomycetes</taxon>
        <taxon>Peronosporales</taxon>
        <taxon>Peronosporaceae</taxon>
        <taxon>Phytophthora</taxon>
    </lineage>
</organism>
<dbReference type="Proteomes" id="UP000688947">
    <property type="component" value="Unassembled WGS sequence"/>
</dbReference>
<evidence type="ECO:0000313" key="2">
    <source>
        <dbReference type="Proteomes" id="UP000688947"/>
    </source>
</evidence>
<protein>
    <recommendedName>
        <fullName evidence="3">ABC transporter domain-containing protein</fullName>
    </recommendedName>
</protein>
<dbReference type="EMBL" id="JAENGZ010001467">
    <property type="protein sequence ID" value="KAG6947884.1"/>
    <property type="molecule type" value="Genomic_DNA"/>
</dbReference>
<dbReference type="OrthoDB" id="66620at2759"/>